<keyword evidence="7" id="KW-1185">Reference proteome</keyword>
<dbReference type="Proteomes" id="UP000679352">
    <property type="component" value="Plasmid p2"/>
</dbReference>
<dbReference type="InterPro" id="IPR036188">
    <property type="entry name" value="FAD/NAD-bd_sf"/>
</dbReference>
<dbReference type="EC" id="1.4.3.19" evidence="6"/>
<evidence type="ECO:0000256" key="1">
    <source>
        <dbReference type="ARBA" id="ARBA00004948"/>
    </source>
</evidence>
<name>A0A975PBG5_9RHOB</name>
<geneLocation type="plasmid" evidence="6 7">
    <name>p2</name>
</geneLocation>
<keyword evidence="4" id="KW-0732">Signal</keyword>
<dbReference type="KEGG" id="gfu:KM031_18580"/>
<evidence type="ECO:0000313" key="7">
    <source>
        <dbReference type="Proteomes" id="UP000679352"/>
    </source>
</evidence>
<dbReference type="GO" id="GO:0009228">
    <property type="term" value="P:thiamine biosynthetic process"/>
    <property type="evidence" value="ECO:0007669"/>
    <property type="project" value="UniProtKB-KW"/>
</dbReference>
<feature type="domain" description="FAD dependent oxidoreductase" evidence="5">
    <location>
        <begin position="5"/>
        <end position="307"/>
    </location>
</feature>
<gene>
    <name evidence="6" type="primary">thiO</name>
    <name evidence="6" type="ORF">KM031_18580</name>
</gene>
<evidence type="ECO:0000259" key="5">
    <source>
        <dbReference type="Pfam" id="PF01266"/>
    </source>
</evidence>
<dbReference type="InterPro" id="IPR006076">
    <property type="entry name" value="FAD-dep_OxRdtase"/>
</dbReference>
<feature type="chain" id="PRO_5037424061" evidence="4">
    <location>
        <begin position="21"/>
        <end position="317"/>
    </location>
</feature>
<reference evidence="6" key="1">
    <citation type="submission" date="2021-06" db="EMBL/GenBank/DDBJ databases">
        <authorList>
            <person name="Lee C.-S."/>
            <person name="Jin L."/>
        </authorList>
    </citation>
    <scope>NUCLEOTIDE SEQUENCE</scope>
    <source>
        <strain evidence="6">Con5</strain>
        <plasmid evidence="6">p2</plasmid>
    </source>
</reference>
<dbReference type="Pfam" id="PF01266">
    <property type="entry name" value="DAO"/>
    <property type="match status" value="1"/>
</dbReference>
<dbReference type="GO" id="GO:0050660">
    <property type="term" value="F:flavin adenine dinucleotide binding"/>
    <property type="evidence" value="ECO:0007669"/>
    <property type="project" value="InterPro"/>
</dbReference>
<evidence type="ECO:0000256" key="4">
    <source>
        <dbReference type="SAM" id="SignalP"/>
    </source>
</evidence>
<evidence type="ECO:0000256" key="3">
    <source>
        <dbReference type="ARBA" id="ARBA00023002"/>
    </source>
</evidence>
<dbReference type="SUPFAM" id="SSF51971">
    <property type="entry name" value="Nucleotide-binding domain"/>
    <property type="match status" value="1"/>
</dbReference>
<dbReference type="InterPro" id="IPR012727">
    <property type="entry name" value="Gly_oxidase_ThiO"/>
</dbReference>
<comment type="pathway">
    <text evidence="1">Cofactor biosynthesis; thiamine diphosphate biosynthesis.</text>
</comment>
<dbReference type="PANTHER" id="PTHR13847:SF289">
    <property type="entry name" value="GLYCINE OXIDASE"/>
    <property type="match status" value="1"/>
</dbReference>
<organism evidence="6 7">
    <name type="scientific">Gemmobacter fulvus</name>
    <dbReference type="NCBI Taxonomy" id="2840474"/>
    <lineage>
        <taxon>Bacteria</taxon>
        <taxon>Pseudomonadati</taxon>
        <taxon>Pseudomonadota</taxon>
        <taxon>Alphaproteobacteria</taxon>
        <taxon>Rhodobacterales</taxon>
        <taxon>Paracoccaceae</taxon>
        <taxon>Gemmobacter</taxon>
    </lineage>
</organism>
<dbReference type="PANTHER" id="PTHR13847">
    <property type="entry name" value="SARCOSINE DEHYDROGENASE-RELATED"/>
    <property type="match status" value="1"/>
</dbReference>
<protein>
    <submittedName>
        <fullName evidence="6">Glycine oxidase ThiO</fullName>
        <ecNumber evidence="6">1.4.3.19</ecNumber>
    </submittedName>
</protein>
<keyword evidence="3 6" id="KW-0560">Oxidoreductase</keyword>
<dbReference type="Gene3D" id="3.30.9.10">
    <property type="entry name" value="D-Amino Acid Oxidase, subunit A, domain 2"/>
    <property type="match status" value="1"/>
</dbReference>
<dbReference type="GO" id="GO:0043799">
    <property type="term" value="F:glycine oxidase activity"/>
    <property type="evidence" value="ECO:0007669"/>
    <property type="project" value="UniProtKB-EC"/>
</dbReference>
<dbReference type="GO" id="GO:0005737">
    <property type="term" value="C:cytoplasm"/>
    <property type="evidence" value="ECO:0007669"/>
    <property type="project" value="TreeGrafter"/>
</dbReference>
<dbReference type="RefSeq" id="WP_215505645.1">
    <property type="nucleotide sequence ID" value="NZ_CP076363.1"/>
</dbReference>
<keyword evidence="6" id="KW-0614">Plasmid</keyword>
<dbReference type="AlphaFoldDB" id="A0A975PBG5"/>
<feature type="signal peptide" evidence="4">
    <location>
        <begin position="1"/>
        <end position="20"/>
    </location>
</feature>
<dbReference type="NCBIfam" id="TIGR02352">
    <property type="entry name" value="thiamin_ThiO"/>
    <property type="match status" value="1"/>
</dbReference>
<proteinExistence type="predicted"/>
<dbReference type="Gene3D" id="3.50.50.60">
    <property type="entry name" value="FAD/NAD(P)-binding domain"/>
    <property type="match status" value="1"/>
</dbReference>
<evidence type="ECO:0000256" key="2">
    <source>
        <dbReference type="ARBA" id="ARBA00022977"/>
    </source>
</evidence>
<keyword evidence="2" id="KW-0784">Thiamine biosynthesis</keyword>
<dbReference type="SUPFAM" id="SSF54373">
    <property type="entry name" value="FAD-linked reductases, C-terminal domain"/>
    <property type="match status" value="1"/>
</dbReference>
<sequence length="317" mass="33828">MTFRIFGAGVAGLCAATALAARGARVEVIDPGPASRAASWLAGGMLAPWCEAESAPPEVLALGRGAVDWWADHVPGVVRHGTLVVAPPRDRAELARFASRTTGHEIRHGAALAALEPDLADRFDQALFYPGEGHLDPRAALQALRDGLARRGVVFHTAAPTPRAEAVIDCRGFAARDRLPLRAVRGEMLLLRCTEVSLSRPVRLLHPRTPIYIVPRGQGVYMVGATMVESDDPGPVTARAVMELLAAAYTLHPAFAEAQLLETGAGLRPAYADNLPRLTGADGHWQLNGCYRHGFLLAPALAEQLATRFAKDPAHAH</sequence>
<accession>A0A975PBG5</accession>
<dbReference type="EMBL" id="CP076363">
    <property type="protein sequence ID" value="QWK92658.1"/>
    <property type="molecule type" value="Genomic_DNA"/>
</dbReference>
<evidence type="ECO:0000313" key="6">
    <source>
        <dbReference type="EMBL" id="QWK92658.1"/>
    </source>
</evidence>